<feature type="domain" description="POTRA" evidence="6">
    <location>
        <begin position="24"/>
        <end position="90"/>
    </location>
</feature>
<sequence>MRRPLVLLLLLCTALLVGSRFYPRVRYVDVAGAAHYTAAELAALAGLKPGQPLLWVSTWSLAGLTRDPWVESARVVRRWPERVLLEVTERTPAFRYGERVYALDGTVLPGADPLAAPVTLTGWGASRLEEATELLRLLADFQPEVLSYSPSGFTVFFADSTLYTPDVASLRAHWSGFVEHRGFSVAVYPWGVSVQP</sequence>
<keyword evidence="4" id="KW-0472">Membrane</keyword>
<dbReference type="Pfam" id="PF08478">
    <property type="entry name" value="POTRA_1"/>
    <property type="match status" value="1"/>
</dbReference>
<dbReference type="InterPro" id="IPR013685">
    <property type="entry name" value="POTRA_FtsQ_type"/>
</dbReference>
<evidence type="ECO:0000256" key="2">
    <source>
        <dbReference type="ARBA" id="ARBA00022618"/>
    </source>
</evidence>
<evidence type="ECO:0000256" key="1">
    <source>
        <dbReference type="ARBA" id="ARBA00022475"/>
    </source>
</evidence>
<name>D7CY89_TRURR</name>
<keyword evidence="3" id="KW-0812">Transmembrane</keyword>
<keyword evidence="4" id="KW-1133">Transmembrane helix</keyword>
<protein>
    <submittedName>
        <fullName evidence="7">Polypeptide-transport-associated domain protein FtsQ-type</fullName>
    </submittedName>
</protein>
<evidence type="ECO:0000256" key="4">
    <source>
        <dbReference type="ARBA" id="ARBA00022989"/>
    </source>
</evidence>
<evidence type="ECO:0000256" key="5">
    <source>
        <dbReference type="ARBA" id="ARBA00023306"/>
    </source>
</evidence>
<dbReference type="KEGG" id="tra:Trad_1609"/>
<dbReference type="STRING" id="649638.Trad_1609"/>
<keyword evidence="8" id="KW-1185">Reference proteome</keyword>
<evidence type="ECO:0000259" key="6">
    <source>
        <dbReference type="Pfam" id="PF08478"/>
    </source>
</evidence>
<dbReference type="InterPro" id="IPR026579">
    <property type="entry name" value="FtsQ"/>
</dbReference>
<reference evidence="8" key="1">
    <citation type="submission" date="2010-05" db="EMBL/GenBank/DDBJ databases">
        <title>The complete genome of Truepera radiovictris DSM 17093.</title>
        <authorList>
            <consortium name="US DOE Joint Genome Institute (JGI-PGF)"/>
            <person name="Lucas S."/>
            <person name="Copeland A."/>
            <person name="Lapidus A."/>
            <person name="Glavina del Rio T."/>
            <person name="Dalin E."/>
            <person name="Tice H."/>
            <person name="Bruce D."/>
            <person name="Goodwin L."/>
            <person name="Pitluck S."/>
            <person name="Kyrpides N."/>
            <person name="Mavromatis K."/>
            <person name="Ovchinnikova G."/>
            <person name="Munk A.C."/>
            <person name="Detter J.C."/>
            <person name="Han C."/>
            <person name="Tapia R."/>
            <person name="Land M."/>
            <person name="Hauser L."/>
            <person name="Markowitz V."/>
            <person name="Cheng J.-F."/>
            <person name="Hugenholtz P."/>
            <person name="Woyke T."/>
            <person name="Wu D."/>
            <person name="Tindall B."/>
            <person name="Pomrenke H.G."/>
            <person name="Brambilla E."/>
            <person name="Klenk H.-P."/>
            <person name="Eisen J.A."/>
        </authorList>
    </citation>
    <scope>NUCLEOTIDE SEQUENCE [LARGE SCALE GENOMIC DNA]</scope>
    <source>
        <strain evidence="8">DSM 17093 / CIP 108686 / LMG 22925 / RQ-24</strain>
    </source>
</reference>
<dbReference type="AlphaFoldDB" id="D7CY89"/>
<keyword evidence="1" id="KW-1003">Cell membrane</keyword>
<evidence type="ECO:0000256" key="3">
    <source>
        <dbReference type="ARBA" id="ARBA00022692"/>
    </source>
</evidence>
<reference evidence="7 8" key="2">
    <citation type="journal article" date="2011" name="Stand. Genomic Sci.">
        <title>Complete genome sequence of Truepera radiovictrix type strain (RQ-24).</title>
        <authorList>
            <person name="Ivanova N."/>
            <person name="Rohde C."/>
            <person name="Munk C."/>
            <person name="Nolan M."/>
            <person name="Lucas S."/>
            <person name="Del Rio T.G."/>
            <person name="Tice H."/>
            <person name="Deshpande S."/>
            <person name="Cheng J.F."/>
            <person name="Tapia R."/>
            <person name="Han C."/>
            <person name="Goodwin L."/>
            <person name="Pitluck S."/>
            <person name="Liolios K."/>
            <person name="Mavromatis K."/>
            <person name="Mikhailova N."/>
            <person name="Pati A."/>
            <person name="Chen A."/>
            <person name="Palaniappan K."/>
            <person name="Land M."/>
            <person name="Hauser L."/>
            <person name="Chang Y.J."/>
            <person name="Jeffries C.D."/>
            <person name="Brambilla E."/>
            <person name="Rohde M."/>
            <person name="Goker M."/>
            <person name="Tindall B.J."/>
            <person name="Woyke T."/>
            <person name="Bristow J."/>
            <person name="Eisen J.A."/>
            <person name="Markowitz V."/>
            <person name="Hugenholtz P."/>
            <person name="Kyrpides N.C."/>
            <person name="Klenk H.P."/>
            <person name="Lapidus A."/>
        </authorList>
    </citation>
    <scope>NUCLEOTIDE SEQUENCE [LARGE SCALE GENOMIC DNA]</scope>
    <source>
        <strain evidence="8">DSM 17093 / CIP 108686 / LMG 22925 / RQ-24</strain>
    </source>
</reference>
<dbReference type="OrthoDB" id="67183at2"/>
<dbReference type="GO" id="GO:0090529">
    <property type="term" value="P:cell septum assembly"/>
    <property type="evidence" value="ECO:0007669"/>
    <property type="project" value="InterPro"/>
</dbReference>
<evidence type="ECO:0000313" key="7">
    <source>
        <dbReference type="EMBL" id="ADI14728.1"/>
    </source>
</evidence>
<dbReference type="EMBL" id="CP002049">
    <property type="protein sequence ID" value="ADI14728.1"/>
    <property type="molecule type" value="Genomic_DNA"/>
</dbReference>
<keyword evidence="2" id="KW-0132">Cell division</keyword>
<gene>
    <name evidence="7" type="ordered locus">Trad_1609</name>
</gene>
<dbReference type="Gene3D" id="3.10.20.310">
    <property type="entry name" value="membrane protein fhac"/>
    <property type="match status" value="1"/>
</dbReference>
<organism evidence="7 8">
    <name type="scientific">Truepera radiovictrix (strain DSM 17093 / CIP 108686 / LMG 22925 / RQ-24)</name>
    <dbReference type="NCBI Taxonomy" id="649638"/>
    <lineage>
        <taxon>Bacteria</taxon>
        <taxon>Thermotogati</taxon>
        <taxon>Deinococcota</taxon>
        <taxon>Deinococci</taxon>
        <taxon>Trueperales</taxon>
        <taxon>Trueperaceae</taxon>
        <taxon>Truepera</taxon>
    </lineage>
</organism>
<proteinExistence type="predicted"/>
<dbReference type="eggNOG" id="COG1589">
    <property type="taxonomic scope" value="Bacteria"/>
</dbReference>
<dbReference type="PANTHER" id="PTHR35851">
    <property type="entry name" value="CELL DIVISION PROTEIN FTSQ"/>
    <property type="match status" value="1"/>
</dbReference>
<accession>D7CY89</accession>
<dbReference type="PANTHER" id="PTHR35851:SF1">
    <property type="entry name" value="CELL DIVISION PROTEIN FTSQ"/>
    <property type="match status" value="1"/>
</dbReference>
<dbReference type="HOGENOM" id="CLU_063837_0_0_0"/>
<evidence type="ECO:0000313" key="8">
    <source>
        <dbReference type="Proteomes" id="UP000000379"/>
    </source>
</evidence>
<dbReference type="RefSeq" id="WP_013178096.1">
    <property type="nucleotide sequence ID" value="NC_014221.1"/>
</dbReference>
<dbReference type="Proteomes" id="UP000000379">
    <property type="component" value="Chromosome"/>
</dbReference>
<keyword evidence="5" id="KW-0131">Cell cycle</keyword>